<dbReference type="HAMAP" id="MF_01369_B">
    <property type="entry name" value="Ribosomal_uL23_B"/>
    <property type="match status" value="1"/>
</dbReference>
<sequence>MVKPLVTEKVSNLAVLNKYVFAVARSANKIEVAKAIKEIYGIKPIGVNIMNRLGKKARYGRVSGRRKDWKKAIITLPKGETIKIYEGV</sequence>
<evidence type="ECO:0000256" key="1">
    <source>
        <dbReference type="ARBA" id="ARBA00006700"/>
    </source>
</evidence>
<dbReference type="InterPro" id="IPR013025">
    <property type="entry name" value="Ribosomal_uL23-like"/>
</dbReference>
<comment type="subunit">
    <text evidence="4">Part of the 50S ribosomal subunit. Contacts protein L29, and trigger factor when it is bound to the ribosome.</text>
</comment>
<name>A0A1F5SC10_9BACT</name>
<dbReference type="SUPFAM" id="SSF54189">
    <property type="entry name" value="Ribosomal proteins S24e, L23 and L15e"/>
    <property type="match status" value="1"/>
</dbReference>
<accession>A0A1F5SC10</accession>
<evidence type="ECO:0000313" key="5">
    <source>
        <dbReference type="EMBL" id="OGF23801.1"/>
    </source>
</evidence>
<organism evidence="5 6">
    <name type="scientific">Candidatus Falkowbacteria bacterium RIFCSPLOWO2_02_FULL_45_21</name>
    <dbReference type="NCBI Taxonomy" id="1797989"/>
    <lineage>
        <taxon>Bacteria</taxon>
        <taxon>Candidatus Falkowiibacteriota</taxon>
    </lineage>
</organism>
<dbReference type="GO" id="GO:1990904">
    <property type="term" value="C:ribonucleoprotein complex"/>
    <property type="evidence" value="ECO:0007669"/>
    <property type="project" value="UniProtKB-KW"/>
</dbReference>
<reference evidence="5 6" key="1">
    <citation type="journal article" date="2016" name="Nat. Commun.">
        <title>Thousands of microbial genomes shed light on interconnected biogeochemical processes in an aquifer system.</title>
        <authorList>
            <person name="Anantharaman K."/>
            <person name="Brown C.T."/>
            <person name="Hug L.A."/>
            <person name="Sharon I."/>
            <person name="Castelle C.J."/>
            <person name="Probst A.J."/>
            <person name="Thomas B.C."/>
            <person name="Singh A."/>
            <person name="Wilkins M.J."/>
            <person name="Karaoz U."/>
            <person name="Brodie E.L."/>
            <person name="Williams K.H."/>
            <person name="Hubbard S.S."/>
            <person name="Banfield J.F."/>
        </authorList>
    </citation>
    <scope>NUCLEOTIDE SEQUENCE [LARGE SCALE GENOMIC DNA]</scope>
</reference>
<dbReference type="GO" id="GO:0003735">
    <property type="term" value="F:structural constituent of ribosome"/>
    <property type="evidence" value="ECO:0007669"/>
    <property type="project" value="InterPro"/>
</dbReference>
<gene>
    <name evidence="4" type="primary">rplW</name>
    <name evidence="5" type="ORF">A3H66_00335</name>
</gene>
<dbReference type="InterPro" id="IPR012678">
    <property type="entry name" value="Ribosomal_uL23/eL15/eS24_sf"/>
</dbReference>
<evidence type="ECO:0000256" key="2">
    <source>
        <dbReference type="ARBA" id="ARBA00022980"/>
    </source>
</evidence>
<dbReference type="EMBL" id="MFFW01000051">
    <property type="protein sequence ID" value="OGF23801.1"/>
    <property type="molecule type" value="Genomic_DNA"/>
</dbReference>
<keyword evidence="3 4" id="KW-0687">Ribonucleoprotein</keyword>
<dbReference type="STRING" id="1797989.A3H66_00335"/>
<dbReference type="InterPro" id="IPR012677">
    <property type="entry name" value="Nucleotide-bd_a/b_plait_sf"/>
</dbReference>
<dbReference type="AlphaFoldDB" id="A0A1F5SC10"/>
<dbReference type="GO" id="GO:0005840">
    <property type="term" value="C:ribosome"/>
    <property type="evidence" value="ECO:0007669"/>
    <property type="project" value="UniProtKB-KW"/>
</dbReference>
<comment type="function">
    <text evidence="4">One of the early assembly proteins it binds 23S rRNA. One of the proteins that surrounds the polypeptide exit tunnel on the outside of the ribosome. Forms the main docking site for trigger factor binding to the ribosome.</text>
</comment>
<protein>
    <recommendedName>
        <fullName evidence="4">Large ribosomal subunit protein uL23</fullName>
    </recommendedName>
</protein>
<dbReference type="Pfam" id="PF00276">
    <property type="entry name" value="Ribosomal_L23"/>
    <property type="match status" value="1"/>
</dbReference>
<evidence type="ECO:0000256" key="3">
    <source>
        <dbReference type="ARBA" id="ARBA00023274"/>
    </source>
</evidence>
<proteinExistence type="inferred from homology"/>
<dbReference type="GO" id="GO:0019843">
    <property type="term" value="F:rRNA binding"/>
    <property type="evidence" value="ECO:0007669"/>
    <property type="project" value="UniProtKB-UniRule"/>
</dbReference>
<dbReference type="Gene3D" id="3.30.70.330">
    <property type="match status" value="1"/>
</dbReference>
<keyword evidence="4" id="KW-0694">RNA-binding</keyword>
<dbReference type="GO" id="GO:0006412">
    <property type="term" value="P:translation"/>
    <property type="evidence" value="ECO:0007669"/>
    <property type="project" value="UniProtKB-UniRule"/>
</dbReference>
<comment type="caution">
    <text evidence="5">The sequence shown here is derived from an EMBL/GenBank/DDBJ whole genome shotgun (WGS) entry which is preliminary data.</text>
</comment>
<keyword evidence="2 4" id="KW-0689">Ribosomal protein</keyword>
<evidence type="ECO:0000313" key="6">
    <source>
        <dbReference type="Proteomes" id="UP000178783"/>
    </source>
</evidence>
<dbReference type="NCBIfam" id="NF004363">
    <property type="entry name" value="PRK05738.2-4"/>
    <property type="match status" value="1"/>
</dbReference>
<comment type="similarity">
    <text evidence="1 4">Belongs to the universal ribosomal protein uL23 family.</text>
</comment>
<keyword evidence="4" id="KW-0699">rRNA-binding</keyword>
<evidence type="ECO:0000256" key="4">
    <source>
        <dbReference type="HAMAP-Rule" id="MF_01369"/>
    </source>
</evidence>
<dbReference type="Proteomes" id="UP000178783">
    <property type="component" value="Unassembled WGS sequence"/>
</dbReference>